<accession>A0A2G9HLY9</accession>
<sequence length="58" mass="6529">MMHSSVVFTLFYGHGHIWTRLMSYFVVDYVESKCDASISLLKAVSVAFPLLPLVQCSC</sequence>
<comment type="caution">
    <text evidence="1">The sequence shown here is derived from an EMBL/GenBank/DDBJ whole genome shotgun (WGS) entry which is preliminary data.</text>
</comment>
<keyword evidence="2" id="KW-1185">Reference proteome</keyword>
<reference evidence="2" key="1">
    <citation type="journal article" date="2018" name="Gigascience">
        <title>Genome assembly of the Pink Ipe (Handroanthus impetiginosus, Bignoniaceae), a highly valued, ecologically keystone Neotropical timber forest tree.</title>
        <authorList>
            <person name="Silva-Junior O.B."/>
            <person name="Grattapaglia D."/>
            <person name="Novaes E."/>
            <person name="Collevatti R.G."/>
        </authorList>
    </citation>
    <scope>NUCLEOTIDE SEQUENCE [LARGE SCALE GENOMIC DNA]</scope>
    <source>
        <strain evidence="2">cv. UFG-1</strain>
    </source>
</reference>
<name>A0A2G9HLY9_9LAMI</name>
<gene>
    <name evidence="1" type="ORF">CDL12_08801</name>
</gene>
<organism evidence="1 2">
    <name type="scientific">Handroanthus impetiginosus</name>
    <dbReference type="NCBI Taxonomy" id="429701"/>
    <lineage>
        <taxon>Eukaryota</taxon>
        <taxon>Viridiplantae</taxon>
        <taxon>Streptophyta</taxon>
        <taxon>Embryophyta</taxon>
        <taxon>Tracheophyta</taxon>
        <taxon>Spermatophyta</taxon>
        <taxon>Magnoliopsida</taxon>
        <taxon>eudicotyledons</taxon>
        <taxon>Gunneridae</taxon>
        <taxon>Pentapetalae</taxon>
        <taxon>asterids</taxon>
        <taxon>lamiids</taxon>
        <taxon>Lamiales</taxon>
        <taxon>Bignoniaceae</taxon>
        <taxon>Crescentiina</taxon>
        <taxon>Tabebuia alliance</taxon>
        <taxon>Handroanthus</taxon>
    </lineage>
</organism>
<dbReference type="AlphaFoldDB" id="A0A2G9HLY9"/>
<evidence type="ECO:0000313" key="2">
    <source>
        <dbReference type="Proteomes" id="UP000231279"/>
    </source>
</evidence>
<protein>
    <submittedName>
        <fullName evidence="1">Uncharacterized protein</fullName>
    </submittedName>
</protein>
<evidence type="ECO:0000313" key="1">
    <source>
        <dbReference type="EMBL" id="PIN18539.1"/>
    </source>
</evidence>
<dbReference type="Proteomes" id="UP000231279">
    <property type="component" value="Unassembled WGS sequence"/>
</dbReference>
<proteinExistence type="predicted"/>
<dbReference type="EMBL" id="NKXS01001446">
    <property type="protein sequence ID" value="PIN18539.1"/>
    <property type="molecule type" value="Genomic_DNA"/>
</dbReference>